<comment type="cofactor">
    <cofactor evidence="1">
        <name>FAD</name>
        <dbReference type="ChEBI" id="CHEBI:57692"/>
    </cofactor>
</comment>
<dbReference type="OrthoDB" id="8670884at2"/>
<dbReference type="SUPFAM" id="SSF51905">
    <property type="entry name" value="FAD/NAD(P)-binding domain"/>
    <property type="match status" value="1"/>
</dbReference>
<dbReference type="RefSeq" id="WP_150407211.1">
    <property type="nucleotide sequence ID" value="NZ_VXLC01000029.1"/>
</dbReference>
<dbReference type="Pfam" id="PF01494">
    <property type="entry name" value="FAD_binding_3"/>
    <property type="match status" value="1"/>
</dbReference>
<dbReference type="PANTHER" id="PTHR43004:SF19">
    <property type="entry name" value="BINDING MONOOXYGENASE, PUTATIVE (JCVI)-RELATED"/>
    <property type="match status" value="1"/>
</dbReference>
<keyword evidence="5" id="KW-0560">Oxidoreductase</keyword>
<name>A0A5N0E0A6_9NOCA</name>
<dbReference type="AlphaFoldDB" id="A0A5N0E0A6"/>
<dbReference type="InterPro" id="IPR036188">
    <property type="entry name" value="FAD/NAD-bd_sf"/>
</dbReference>
<evidence type="ECO:0000313" key="6">
    <source>
        <dbReference type="Proteomes" id="UP000323876"/>
    </source>
</evidence>
<comment type="caution">
    <text evidence="5">The sequence shown here is derived from an EMBL/GenBank/DDBJ whole genome shotgun (WGS) entry which is preliminary data.</text>
</comment>
<feature type="domain" description="FAD-binding" evidence="4">
    <location>
        <begin position="9"/>
        <end position="347"/>
    </location>
</feature>
<evidence type="ECO:0000256" key="1">
    <source>
        <dbReference type="ARBA" id="ARBA00001974"/>
    </source>
</evidence>
<protein>
    <submittedName>
        <fullName evidence="5">FAD-binding monooxygenase</fullName>
    </submittedName>
</protein>
<proteinExistence type="predicted"/>
<dbReference type="InterPro" id="IPR002938">
    <property type="entry name" value="FAD-bd"/>
</dbReference>
<evidence type="ECO:0000313" key="5">
    <source>
        <dbReference type="EMBL" id="KAA8882070.1"/>
    </source>
</evidence>
<keyword evidence="2" id="KW-0285">Flavoprotein</keyword>
<accession>A0A5N0E0A6</accession>
<dbReference type="GO" id="GO:0071949">
    <property type="term" value="F:FAD binding"/>
    <property type="evidence" value="ECO:0007669"/>
    <property type="project" value="InterPro"/>
</dbReference>
<dbReference type="Proteomes" id="UP000323876">
    <property type="component" value="Unassembled WGS sequence"/>
</dbReference>
<dbReference type="Gene3D" id="3.50.50.60">
    <property type="entry name" value="FAD/NAD(P)-binding domain"/>
    <property type="match status" value="1"/>
</dbReference>
<keyword evidence="6" id="KW-1185">Reference proteome</keyword>
<dbReference type="NCBIfam" id="NF004832">
    <property type="entry name" value="PRK06184.1"/>
    <property type="match status" value="1"/>
</dbReference>
<keyword evidence="3" id="KW-0274">FAD</keyword>
<dbReference type="PANTHER" id="PTHR43004">
    <property type="entry name" value="TRK SYSTEM POTASSIUM UPTAKE PROTEIN"/>
    <property type="match status" value="1"/>
</dbReference>
<keyword evidence="5" id="KW-0503">Monooxygenase</keyword>
<evidence type="ECO:0000259" key="4">
    <source>
        <dbReference type="Pfam" id="PF01494"/>
    </source>
</evidence>
<reference evidence="5 6" key="1">
    <citation type="submission" date="2019-09" db="EMBL/GenBank/DDBJ databases">
        <authorList>
            <person name="Wang X."/>
        </authorList>
    </citation>
    <scope>NUCLEOTIDE SEQUENCE [LARGE SCALE GENOMIC DNA]</scope>
    <source>
        <strain evidence="5 6">CICC 11023</strain>
    </source>
</reference>
<dbReference type="EMBL" id="VXLC01000029">
    <property type="protein sequence ID" value="KAA8882070.1"/>
    <property type="molecule type" value="Genomic_DNA"/>
</dbReference>
<organism evidence="5 6">
    <name type="scientific">Nocardia colli</name>
    <dbReference type="NCBI Taxonomy" id="2545717"/>
    <lineage>
        <taxon>Bacteria</taxon>
        <taxon>Bacillati</taxon>
        <taxon>Actinomycetota</taxon>
        <taxon>Actinomycetes</taxon>
        <taxon>Mycobacteriales</taxon>
        <taxon>Nocardiaceae</taxon>
        <taxon>Nocardia</taxon>
    </lineage>
</organism>
<evidence type="ECO:0000256" key="2">
    <source>
        <dbReference type="ARBA" id="ARBA00022630"/>
    </source>
</evidence>
<dbReference type="Gene3D" id="3.40.30.120">
    <property type="match status" value="1"/>
</dbReference>
<dbReference type="GO" id="GO:0016709">
    <property type="term" value="F:oxidoreductase activity, acting on paired donors, with incorporation or reduction of molecular oxygen, NAD(P)H as one donor, and incorporation of one atom of oxygen"/>
    <property type="evidence" value="ECO:0007669"/>
    <property type="project" value="UniProtKB-ARBA"/>
</dbReference>
<dbReference type="Gene3D" id="3.30.70.2450">
    <property type="match status" value="1"/>
</dbReference>
<dbReference type="PRINTS" id="PR00420">
    <property type="entry name" value="RNGMNOXGNASE"/>
</dbReference>
<sequence>MNDHATIQTEVLIIGAGPVGLTLACDLARRGVACRIIERDVTAGRASKAKGIHSRTLEVLDDLGAVDYVVRHGVANLPMRLHDPSGAVADLARVTVPAWAGLHTPYPDMLWIGQFDVEHALRERFHELGGAVEYATEAVGLVQDSDRVTVTVRAAAGERAITARYVVGTDGGKSTTRHLIGLPLEGETREAERWYLGDVTVDGLPRDRAHVWTSSAGKLNLTPLPNSDIWQFQNRIPNDVEPDRPSLELYQRLLDDRNAGITLTSATWLSVYRVNVRMVPEYRRDRVLLAGDAAHVHSPGGGQGMNTGIQDAYNLGWKLGAVIAGAPAELLDTYGAERIPVTRKVLELSTEKLDRVTAAANGGIGDVAAASAELTDPVLTTGLGIRYGDGDAARLADHPIAGDRAPNVTGLRGPRGAVDLFDLTRGPQWTLLAFDIDGSATALPEAIESADLRAYRITTTPGDGMFDGDGEFERVYTPEPGELILIRPDGYLAARGTGAEDGARALLLKSPLG</sequence>
<evidence type="ECO:0000256" key="3">
    <source>
        <dbReference type="ARBA" id="ARBA00022827"/>
    </source>
</evidence>
<dbReference type="InterPro" id="IPR050641">
    <property type="entry name" value="RIFMO-like"/>
</dbReference>
<gene>
    <name evidence="5" type="ORF">F3087_39125</name>
</gene>
<dbReference type="Pfam" id="PF21274">
    <property type="entry name" value="Rng_hyd_C"/>
    <property type="match status" value="1"/>
</dbReference>